<comment type="caution">
    <text evidence="1">The sequence shown here is derived from an EMBL/GenBank/DDBJ whole genome shotgun (WGS) entry which is preliminary data.</text>
</comment>
<evidence type="ECO:0000313" key="2">
    <source>
        <dbReference type="Proteomes" id="UP000814128"/>
    </source>
</evidence>
<accession>A0ACB8QMJ2</accession>
<reference evidence="1" key="2">
    <citation type="journal article" date="2022" name="New Phytol.">
        <title>Evolutionary transition to the ectomycorrhizal habit in the genomes of a hyperdiverse lineage of mushroom-forming fungi.</title>
        <authorList>
            <person name="Looney B."/>
            <person name="Miyauchi S."/>
            <person name="Morin E."/>
            <person name="Drula E."/>
            <person name="Courty P.E."/>
            <person name="Kohler A."/>
            <person name="Kuo A."/>
            <person name="LaButti K."/>
            <person name="Pangilinan J."/>
            <person name="Lipzen A."/>
            <person name="Riley R."/>
            <person name="Andreopoulos W."/>
            <person name="He G."/>
            <person name="Johnson J."/>
            <person name="Nolan M."/>
            <person name="Tritt A."/>
            <person name="Barry K.W."/>
            <person name="Grigoriev I.V."/>
            <person name="Nagy L.G."/>
            <person name="Hibbett D."/>
            <person name="Henrissat B."/>
            <person name="Matheny P.B."/>
            <person name="Labbe J."/>
            <person name="Martin F.M."/>
        </authorList>
    </citation>
    <scope>NUCLEOTIDE SEQUENCE</scope>
    <source>
        <strain evidence="1">EC-137</strain>
    </source>
</reference>
<protein>
    <submittedName>
        <fullName evidence="1">NUDIX hydrolase domain-like protein</fullName>
    </submittedName>
</protein>
<organism evidence="1 2">
    <name type="scientific">Vararia minispora EC-137</name>
    <dbReference type="NCBI Taxonomy" id="1314806"/>
    <lineage>
        <taxon>Eukaryota</taxon>
        <taxon>Fungi</taxon>
        <taxon>Dikarya</taxon>
        <taxon>Basidiomycota</taxon>
        <taxon>Agaricomycotina</taxon>
        <taxon>Agaricomycetes</taxon>
        <taxon>Russulales</taxon>
        <taxon>Lachnocladiaceae</taxon>
        <taxon>Vararia</taxon>
    </lineage>
</organism>
<keyword evidence="2" id="KW-1185">Reference proteome</keyword>
<evidence type="ECO:0000313" key="1">
    <source>
        <dbReference type="EMBL" id="KAI0032885.1"/>
    </source>
</evidence>
<gene>
    <name evidence="1" type="ORF">K488DRAFT_85412</name>
</gene>
<sequence>MSGSPLNRLSWLRPSPVFLNALATHPQTSFILLRAGAPLTAYTSPTNRLVRLPRAAVQLLLGPDPLFGQLKDDYEGETKIPILESARFHGAPLVFLGVHETGSNDFPSSTDPAELALSINGTPYFTVDASEADEKEVERLLEAAREVNPGAKVSFGEARAAMRGMGAFDAGVFAAARSMVDWNGRNKFCAACGAPQYSLWAGWKLGCSSLLPWVDNAGRKSCPTATGLHNIAHPRTDGVVIMAVVNEANDQILLGHNKKFPGKFYSALAGFIEPGESFEDAVRREILEEAGIHVWNVRYHSTQPWPYPANLMVGFFATGDPAEPVRTDLDDELADARWFSRAEILTVLAHPEGTNMTRRDHARIARIIDGQSNVVPRVSGDAPLAGDAAQAQAAQAGDKVEKTAEEDDPLIRVPPETAIAGVLIADWAHGRFPAPQSAGAGASVKGNL</sequence>
<reference evidence="1" key="1">
    <citation type="submission" date="2021-02" db="EMBL/GenBank/DDBJ databases">
        <authorList>
            <consortium name="DOE Joint Genome Institute"/>
            <person name="Ahrendt S."/>
            <person name="Looney B.P."/>
            <person name="Miyauchi S."/>
            <person name="Morin E."/>
            <person name="Drula E."/>
            <person name="Courty P.E."/>
            <person name="Chicoki N."/>
            <person name="Fauchery L."/>
            <person name="Kohler A."/>
            <person name="Kuo A."/>
            <person name="Labutti K."/>
            <person name="Pangilinan J."/>
            <person name="Lipzen A."/>
            <person name="Riley R."/>
            <person name="Andreopoulos W."/>
            <person name="He G."/>
            <person name="Johnson J."/>
            <person name="Barry K.W."/>
            <person name="Grigoriev I.V."/>
            <person name="Nagy L."/>
            <person name="Hibbett D."/>
            <person name="Henrissat B."/>
            <person name="Matheny P.B."/>
            <person name="Labbe J."/>
            <person name="Martin F."/>
        </authorList>
    </citation>
    <scope>NUCLEOTIDE SEQUENCE</scope>
    <source>
        <strain evidence="1">EC-137</strain>
    </source>
</reference>
<dbReference type="Proteomes" id="UP000814128">
    <property type="component" value="Unassembled WGS sequence"/>
</dbReference>
<dbReference type="EMBL" id="MU273533">
    <property type="protein sequence ID" value="KAI0032885.1"/>
    <property type="molecule type" value="Genomic_DNA"/>
</dbReference>
<name>A0ACB8QMJ2_9AGAM</name>
<proteinExistence type="predicted"/>